<comment type="caution">
    <text evidence="2">The sequence shown here is derived from an EMBL/GenBank/DDBJ whole genome shotgun (WGS) entry which is preliminary data.</text>
</comment>
<accession>X1I7F4</accession>
<gene>
    <name evidence="2" type="ORF">S03H2_51699</name>
</gene>
<evidence type="ECO:0000259" key="1">
    <source>
        <dbReference type="PROSITE" id="PS51900"/>
    </source>
</evidence>
<dbReference type="AlphaFoldDB" id="X1I7F4"/>
<dbReference type="EMBL" id="BARU01032815">
    <property type="protein sequence ID" value="GAH62014.1"/>
    <property type="molecule type" value="Genomic_DNA"/>
</dbReference>
<protein>
    <recommendedName>
        <fullName evidence="1">Core-binding (CB) domain-containing protein</fullName>
    </recommendedName>
</protein>
<dbReference type="InterPro" id="IPR044068">
    <property type="entry name" value="CB"/>
</dbReference>
<proteinExistence type="predicted"/>
<reference evidence="2" key="1">
    <citation type="journal article" date="2014" name="Front. Microbiol.">
        <title>High frequency of phylogenetically diverse reductive dehalogenase-homologous genes in deep subseafloor sedimentary metagenomes.</title>
        <authorList>
            <person name="Kawai M."/>
            <person name="Futagami T."/>
            <person name="Toyoda A."/>
            <person name="Takaki Y."/>
            <person name="Nishi S."/>
            <person name="Hori S."/>
            <person name="Arai W."/>
            <person name="Tsubouchi T."/>
            <person name="Morono Y."/>
            <person name="Uchiyama I."/>
            <person name="Ito T."/>
            <person name="Fujiyama A."/>
            <person name="Inagaki F."/>
            <person name="Takami H."/>
        </authorList>
    </citation>
    <scope>NUCLEOTIDE SEQUENCE</scope>
    <source>
        <strain evidence="2">Expedition CK06-06</strain>
    </source>
</reference>
<sequence>MTTNYAELLTALRDDRGHLGPKDLEDIGEILEGLRPGMTITVKESGAISVVEPSLRPSQAPPSTQESIDKFLAAKRGKLRPDSITSYSAVLRPFARAYSELPLEPEQIESYLSNFSHEKTSAQYKFSVLRTFYLWLSRPE</sequence>
<dbReference type="PROSITE" id="PS51900">
    <property type="entry name" value="CB"/>
    <property type="match status" value="1"/>
</dbReference>
<feature type="non-terminal residue" evidence="2">
    <location>
        <position position="140"/>
    </location>
</feature>
<evidence type="ECO:0000313" key="2">
    <source>
        <dbReference type="EMBL" id="GAH62014.1"/>
    </source>
</evidence>
<organism evidence="2">
    <name type="scientific">marine sediment metagenome</name>
    <dbReference type="NCBI Taxonomy" id="412755"/>
    <lineage>
        <taxon>unclassified sequences</taxon>
        <taxon>metagenomes</taxon>
        <taxon>ecological metagenomes</taxon>
    </lineage>
</organism>
<feature type="domain" description="Core-binding (CB)" evidence="1">
    <location>
        <begin position="62"/>
        <end position="137"/>
    </location>
</feature>
<name>X1I7F4_9ZZZZ</name>